<comment type="caution">
    <text evidence="2">The sequence shown here is derived from an EMBL/GenBank/DDBJ whole genome shotgun (WGS) entry which is preliminary data.</text>
</comment>
<dbReference type="InterPro" id="IPR013766">
    <property type="entry name" value="Thioredoxin_domain"/>
</dbReference>
<reference evidence="2 3" key="1">
    <citation type="submission" date="2022-06" db="EMBL/GenBank/DDBJ databases">
        <title>Sequencing the genomes of 1000 actinobacteria strains.</title>
        <authorList>
            <person name="Klenk H.-P."/>
        </authorList>
    </citation>
    <scope>NUCLEOTIDE SEQUENCE [LARGE SCALE GENOMIC DNA]</scope>
    <source>
        <strain evidence="2 3">DSM 41656</strain>
    </source>
</reference>
<feature type="domain" description="Thioredoxin" evidence="1">
    <location>
        <begin position="8"/>
        <end position="161"/>
    </location>
</feature>
<dbReference type="PROSITE" id="PS51352">
    <property type="entry name" value="THIOREDOXIN_2"/>
    <property type="match status" value="1"/>
</dbReference>
<evidence type="ECO:0000259" key="1">
    <source>
        <dbReference type="PROSITE" id="PS51352"/>
    </source>
</evidence>
<protein>
    <submittedName>
        <fullName evidence="2">Peroxiredoxin</fullName>
    </submittedName>
</protein>
<name>A0ABT1J1P1_9ACTN</name>
<dbReference type="PANTHER" id="PTHR43640">
    <property type="entry name" value="OS07G0260300 PROTEIN"/>
    <property type="match status" value="1"/>
</dbReference>
<dbReference type="InterPro" id="IPR047262">
    <property type="entry name" value="PRX-like1"/>
</dbReference>
<evidence type="ECO:0000313" key="3">
    <source>
        <dbReference type="Proteomes" id="UP001206483"/>
    </source>
</evidence>
<dbReference type="CDD" id="cd02969">
    <property type="entry name" value="PRX_like1"/>
    <property type="match status" value="1"/>
</dbReference>
<keyword evidence="3" id="KW-1185">Reference proteome</keyword>
<dbReference type="InterPro" id="IPR000866">
    <property type="entry name" value="AhpC/TSA"/>
</dbReference>
<gene>
    <name evidence="2" type="ORF">FHR36_004512</name>
</gene>
<dbReference type="Gene3D" id="3.40.30.10">
    <property type="entry name" value="Glutaredoxin"/>
    <property type="match status" value="1"/>
</dbReference>
<dbReference type="InterPro" id="IPR036249">
    <property type="entry name" value="Thioredoxin-like_sf"/>
</dbReference>
<proteinExistence type="predicted"/>
<organism evidence="2 3">
    <name type="scientific">Kitasatospora paracochleata</name>
    <dbReference type="NCBI Taxonomy" id="58354"/>
    <lineage>
        <taxon>Bacteria</taxon>
        <taxon>Bacillati</taxon>
        <taxon>Actinomycetota</taxon>
        <taxon>Actinomycetes</taxon>
        <taxon>Kitasatosporales</taxon>
        <taxon>Streptomycetaceae</taxon>
        <taxon>Kitasatospora</taxon>
    </lineage>
</organism>
<accession>A0ABT1J1P1</accession>
<evidence type="ECO:0000313" key="2">
    <source>
        <dbReference type="EMBL" id="MCP2311349.1"/>
    </source>
</evidence>
<dbReference type="EMBL" id="JAMZDX010000004">
    <property type="protein sequence ID" value="MCP2311349.1"/>
    <property type="molecule type" value="Genomic_DNA"/>
</dbReference>
<dbReference type="Pfam" id="PF00578">
    <property type="entry name" value="AhpC-TSA"/>
    <property type="match status" value="1"/>
</dbReference>
<dbReference type="RefSeq" id="WP_253799966.1">
    <property type="nucleotide sequence ID" value="NZ_BAAAUB010000019.1"/>
</dbReference>
<dbReference type="PANTHER" id="PTHR43640:SF1">
    <property type="entry name" value="THIOREDOXIN-DEPENDENT PEROXIREDOXIN"/>
    <property type="match status" value="1"/>
</dbReference>
<dbReference type="SUPFAM" id="SSF52833">
    <property type="entry name" value="Thioredoxin-like"/>
    <property type="match status" value="1"/>
</dbReference>
<sequence length="180" mass="18939">MAATSALVPLGTPAPDFSLPAIDGRVVARDDFAAAPALLVAFLCNHCPYVRHVEQVFGELVGEFPDLAVVGICSNSPAVAPADDTAGLRAQVTRTGWVFPYLVDLDQSVGRAYGAACTPDFFLYDARRALAYRGAMDDSTPGNGKPVTGSLLRQAIGLVLAGRPVPEPHRPSMGCSIKWA</sequence>
<dbReference type="Proteomes" id="UP001206483">
    <property type="component" value="Unassembled WGS sequence"/>
</dbReference>